<name>A0ABT5L7I5_9ALTE</name>
<dbReference type="InterPro" id="IPR049625">
    <property type="entry name" value="Glyco_transf_61_cat"/>
</dbReference>
<dbReference type="Pfam" id="PF04577">
    <property type="entry name" value="Glyco_transf_61"/>
    <property type="match status" value="1"/>
</dbReference>
<accession>A0ABT5L7I5</accession>
<feature type="domain" description="Glycosyltransferase 61 catalytic" evidence="1">
    <location>
        <begin position="112"/>
        <end position="295"/>
    </location>
</feature>
<organism evidence="2 3">
    <name type="scientific">Alteromonas gilva</name>
    <dbReference type="NCBI Taxonomy" id="2987522"/>
    <lineage>
        <taxon>Bacteria</taxon>
        <taxon>Pseudomonadati</taxon>
        <taxon>Pseudomonadota</taxon>
        <taxon>Gammaproteobacteria</taxon>
        <taxon>Alteromonadales</taxon>
        <taxon>Alteromonadaceae</taxon>
        <taxon>Alteromonas/Salinimonas group</taxon>
        <taxon>Alteromonas</taxon>
    </lineage>
</organism>
<sequence length="351" mass="39757">MNLPVNSKKTPLFNYNQTFTGALPEWSEDLVTPPSVSVKEVSGALVTKGALDGWPRRLVSGVFDSNLGEVIEGAFVRNYRVSYPRNISELNIETVPSYTGRFIYLGWIITHYGHFITESISRMWWLAANEEHVKDITILAHANFNSPLSFPSHVKEAFAALGISLSQIKLVKEDAIYESLIVPSQSMILDDTISERQVSIWNKIRDNIHPAKNASEPKRKVYLSRKFQDQKDDSRQFNDQAVEDTFRQKGFEIVYPEQLTFQEQIKIYAETKVLAGPVGSAMHNAAFMPNNGKVVILAPNSFLFKTDSHIAYIKEHTLNYFLVDTGSTSIKRVNYDIDTKDLANYLSLLIN</sequence>
<dbReference type="Proteomes" id="UP001218788">
    <property type="component" value="Unassembled WGS sequence"/>
</dbReference>
<dbReference type="RefSeq" id="WP_273642939.1">
    <property type="nucleotide sequence ID" value="NZ_JAQQXP010000005.1"/>
</dbReference>
<dbReference type="EMBL" id="JAQQXP010000005">
    <property type="protein sequence ID" value="MDC8833020.1"/>
    <property type="molecule type" value="Genomic_DNA"/>
</dbReference>
<proteinExistence type="predicted"/>
<evidence type="ECO:0000259" key="1">
    <source>
        <dbReference type="Pfam" id="PF04577"/>
    </source>
</evidence>
<evidence type="ECO:0000313" key="3">
    <source>
        <dbReference type="Proteomes" id="UP001218788"/>
    </source>
</evidence>
<reference evidence="2 3" key="1">
    <citation type="submission" date="2022-10" db="EMBL/GenBank/DDBJ databases">
        <title>Alteromonas sp. chi3 Genome sequencing.</title>
        <authorList>
            <person name="Park S."/>
        </authorList>
    </citation>
    <scope>NUCLEOTIDE SEQUENCE [LARGE SCALE GENOMIC DNA]</scope>
    <source>
        <strain evidence="3">chi3</strain>
    </source>
</reference>
<evidence type="ECO:0000313" key="2">
    <source>
        <dbReference type="EMBL" id="MDC8833020.1"/>
    </source>
</evidence>
<keyword evidence="3" id="KW-1185">Reference proteome</keyword>
<gene>
    <name evidence="2" type="ORF">OIK42_19875</name>
</gene>
<protein>
    <submittedName>
        <fullName evidence="2">Glycosyltransferase family 61 protein</fullName>
    </submittedName>
</protein>
<comment type="caution">
    <text evidence="2">The sequence shown here is derived from an EMBL/GenBank/DDBJ whole genome shotgun (WGS) entry which is preliminary data.</text>
</comment>